<dbReference type="AlphaFoldDB" id="A0A9N9CPE3"/>
<dbReference type="Proteomes" id="UP000789405">
    <property type="component" value="Unassembled WGS sequence"/>
</dbReference>
<reference evidence="1" key="1">
    <citation type="submission" date="2021-06" db="EMBL/GenBank/DDBJ databases">
        <authorList>
            <person name="Kallberg Y."/>
            <person name="Tangrot J."/>
            <person name="Rosling A."/>
        </authorList>
    </citation>
    <scope>NUCLEOTIDE SEQUENCE</scope>
    <source>
        <strain evidence="1">MA453B</strain>
    </source>
</reference>
<protein>
    <submittedName>
        <fullName evidence="1">14689_t:CDS:1</fullName>
    </submittedName>
</protein>
<organism evidence="1 2">
    <name type="scientific">Dentiscutata erythropus</name>
    <dbReference type="NCBI Taxonomy" id="1348616"/>
    <lineage>
        <taxon>Eukaryota</taxon>
        <taxon>Fungi</taxon>
        <taxon>Fungi incertae sedis</taxon>
        <taxon>Mucoromycota</taxon>
        <taxon>Glomeromycotina</taxon>
        <taxon>Glomeromycetes</taxon>
        <taxon>Diversisporales</taxon>
        <taxon>Gigasporaceae</taxon>
        <taxon>Dentiscutata</taxon>
    </lineage>
</organism>
<proteinExistence type="predicted"/>
<evidence type="ECO:0000313" key="1">
    <source>
        <dbReference type="EMBL" id="CAG8606272.1"/>
    </source>
</evidence>
<gene>
    <name evidence="1" type="ORF">DERYTH_LOCUS7903</name>
</gene>
<accession>A0A9N9CPE3</accession>
<name>A0A9N9CPE3_9GLOM</name>
<dbReference type="EMBL" id="CAJVPY010003949">
    <property type="protein sequence ID" value="CAG8606272.1"/>
    <property type="molecule type" value="Genomic_DNA"/>
</dbReference>
<sequence length="107" mass="12494">MQIKFKSSKTPFYKIAKNKNKKIICLKEEISIAGAMYLKKRKKDCVCILEDEDIQVYEDLEFKIKLETMPNKEIPKPDNIKILDISNPLVPIRGTNYFLYEHPSDGL</sequence>
<comment type="caution">
    <text evidence="1">The sequence shown here is derived from an EMBL/GenBank/DDBJ whole genome shotgun (WGS) entry which is preliminary data.</text>
</comment>
<evidence type="ECO:0000313" key="2">
    <source>
        <dbReference type="Proteomes" id="UP000789405"/>
    </source>
</evidence>
<keyword evidence="2" id="KW-1185">Reference proteome</keyword>
<dbReference type="OrthoDB" id="2431326at2759"/>